<evidence type="ECO:0000313" key="3">
    <source>
        <dbReference type="EMBL" id="ACP34515.1"/>
    </source>
</evidence>
<dbReference type="SUPFAM" id="SSF46689">
    <property type="entry name" value="Homeodomain-like"/>
    <property type="match status" value="1"/>
</dbReference>
<dbReference type="GO" id="GO:0003677">
    <property type="term" value="F:DNA binding"/>
    <property type="evidence" value="ECO:0007669"/>
    <property type="project" value="InterPro"/>
</dbReference>
<dbReference type="AlphaFoldDB" id="C3MKZ0"/>
<dbReference type="KEGG" id="sis:LS215_0373"/>
<dbReference type="Pfam" id="PF05225">
    <property type="entry name" value="HTH_psq"/>
    <property type="match status" value="1"/>
</dbReference>
<organism evidence="3 4">
    <name type="scientific">Saccharolobus islandicus (strain L.S.2.15 / Lassen #1)</name>
    <name type="common">Sulfolobus islandicus</name>
    <dbReference type="NCBI Taxonomy" id="429572"/>
    <lineage>
        <taxon>Archaea</taxon>
        <taxon>Thermoproteota</taxon>
        <taxon>Thermoprotei</taxon>
        <taxon>Sulfolobales</taxon>
        <taxon>Sulfolobaceae</taxon>
        <taxon>Saccharolobus</taxon>
    </lineage>
</organism>
<proteinExistence type="predicted"/>
<evidence type="ECO:0000313" key="4">
    <source>
        <dbReference type="Proteomes" id="UP000001747"/>
    </source>
</evidence>
<protein>
    <submittedName>
        <fullName evidence="3">Transposon ISC1078 Orf1</fullName>
    </submittedName>
</protein>
<evidence type="ECO:0000259" key="2">
    <source>
        <dbReference type="Pfam" id="PF05225"/>
    </source>
</evidence>
<dbReference type="EMBL" id="CP001399">
    <property type="protein sequence ID" value="ACP34515.1"/>
    <property type="molecule type" value="Genomic_DNA"/>
</dbReference>
<dbReference type="Proteomes" id="UP000001747">
    <property type="component" value="Chromosome"/>
</dbReference>
<feature type="region of interest" description="Disordered" evidence="1">
    <location>
        <begin position="1"/>
        <end position="25"/>
    </location>
</feature>
<dbReference type="HOGENOM" id="CLU_3113248_0_0_2"/>
<gene>
    <name evidence="3" type="ordered locus">LS215_0373</name>
</gene>
<feature type="domain" description="HTH psq-type" evidence="2">
    <location>
        <begin position="22"/>
        <end position="45"/>
    </location>
</feature>
<accession>C3MKZ0</accession>
<dbReference type="Gene3D" id="1.10.10.60">
    <property type="entry name" value="Homeodomain-like"/>
    <property type="match status" value="1"/>
</dbReference>
<sequence length="50" mass="5624">MPKSSMRGIRLNKNQEEERRLNAVNDVRNGMSIKDAAKKYDVPSSPFTSG</sequence>
<reference evidence="3 4" key="1">
    <citation type="journal article" date="2009" name="Proc. Natl. Acad. Sci. U.S.A.">
        <title>Biogeography of the Sulfolobus islandicus pan-genome.</title>
        <authorList>
            <person name="Reno M.L."/>
            <person name="Held N.L."/>
            <person name="Fields C.J."/>
            <person name="Burke P.V."/>
            <person name="Whitaker R.J."/>
        </authorList>
    </citation>
    <scope>NUCLEOTIDE SEQUENCE [LARGE SCALE GENOMIC DNA]</scope>
    <source>
        <strain evidence="4">L.S.2.15 / Lassen #1</strain>
    </source>
</reference>
<evidence type="ECO:0000256" key="1">
    <source>
        <dbReference type="SAM" id="MobiDB-lite"/>
    </source>
</evidence>
<dbReference type="InterPro" id="IPR009057">
    <property type="entry name" value="Homeodomain-like_sf"/>
</dbReference>
<dbReference type="InterPro" id="IPR007889">
    <property type="entry name" value="HTH_Psq"/>
</dbReference>
<name>C3MKZ0_SACI2</name>